<feature type="binding site" evidence="3">
    <location>
        <position position="123"/>
    </location>
    <ligand>
        <name>Mn(2+)</name>
        <dbReference type="ChEBI" id="CHEBI:29035"/>
        <label>1</label>
    </ligand>
</feature>
<comment type="cofactor">
    <cofactor evidence="3">
        <name>Mn(2+)</name>
        <dbReference type="ChEBI" id="CHEBI:29035"/>
    </cofactor>
    <text evidence="3">Binds 2 manganese ions per subunit.</text>
</comment>
<keyword evidence="3" id="KW-0464">Manganese</keyword>
<dbReference type="PANTHER" id="PTHR11358:SF26">
    <property type="entry name" value="GUANIDINO ACID HYDROLASE, MITOCHONDRIAL"/>
    <property type="match status" value="1"/>
</dbReference>
<evidence type="ECO:0000256" key="1">
    <source>
        <dbReference type="ARBA" id="ARBA00022723"/>
    </source>
</evidence>
<name>B9L4N4_THERP</name>
<dbReference type="EMBL" id="CP001276">
    <property type="protein sequence ID" value="ACM06993.1"/>
    <property type="molecule type" value="Genomic_DNA"/>
</dbReference>
<dbReference type="KEGG" id="tro:trd_A0748"/>
<evidence type="ECO:0000256" key="4">
    <source>
        <dbReference type="PROSITE-ProRule" id="PRU00742"/>
    </source>
</evidence>
<accession>B9L4N4</accession>
<dbReference type="PANTHER" id="PTHR11358">
    <property type="entry name" value="ARGINASE/AGMATINASE"/>
    <property type="match status" value="1"/>
</dbReference>
<keyword evidence="1 3" id="KW-0479">Metal-binding</keyword>
<feature type="binding site" evidence="3">
    <location>
        <position position="125"/>
    </location>
    <ligand>
        <name>Mn(2+)</name>
        <dbReference type="ChEBI" id="CHEBI:29035"/>
        <label>1</label>
    </ligand>
</feature>
<keyword evidence="2" id="KW-0378">Hydrolase</keyword>
<reference evidence="5 6" key="1">
    <citation type="journal article" date="2009" name="PLoS ONE">
        <title>Complete genome sequence of the aerobic CO-oxidizing thermophile Thermomicrobium roseum.</title>
        <authorList>
            <person name="Wu D."/>
            <person name="Raymond J."/>
            <person name="Wu M."/>
            <person name="Chatterji S."/>
            <person name="Ren Q."/>
            <person name="Graham J.E."/>
            <person name="Bryant D.A."/>
            <person name="Robb F."/>
            <person name="Colman A."/>
            <person name="Tallon L.J."/>
            <person name="Badger J.H."/>
            <person name="Madupu R."/>
            <person name="Ward N.L."/>
            <person name="Eisen J.A."/>
        </authorList>
    </citation>
    <scope>NUCLEOTIDE SEQUENCE [LARGE SCALE GENOMIC DNA]</scope>
    <source>
        <strain evidence="6">ATCC 27502 / DSM 5159 / P-2</strain>
        <plasmid evidence="5">unnamed</plasmid>
    </source>
</reference>
<proteinExistence type="inferred from homology"/>
<evidence type="ECO:0000256" key="3">
    <source>
        <dbReference type="PIRSR" id="PIRSR036979-1"/>
    </source>
</evidence>
<dbReference type="InterPro" id="IPR023696">
    <property type="entry name" value="Ureohydrolase_dom_sf"/>
</dbReference>
<dbReference type="CDD" id="cd11589">
    <property type="entry name" value="Agmatinase_like_1"/>
    <property type="match status" value="1"/>
</dbReference>
<feature type="binding site" evidence="3">
    <location>
        <position position="99"/>
    </location>
    <ligand>
        <name>Mn(2+)</name>
        <dbReference type="ChEBI" id="CHEBI:29035"/>
        <label>1</label>
    </ligand>
</feature>
<evidence type="ECO:0000256" key="2">
    <source>
        <dbReference type="ARBA" id="ARBA00022801"/>
    </source>
</evidence>
<dbReference type="PROSITE" id="PS51409">
    <property type="entry name" value="ARGINASE_2"/>
    <property type="match status" value="1"/>
</dbReference>
<comment type="similarity">
    <text evidence="4">Belongs to the arginase family.</text>
</comment>
<feature type="binding site" evidence="3">
    <location>
        <position position="210"/>
    </location>
    <ligand>
        <name>Mn(2+)</name>
        <dbReference type="ChEBI" id="CHEBI:29035"/>
        <label>1</label>
    </ligand>
</feature>
<dbReference type="AlphaFoldDB" id="B9L4N4"/>
<dbReference type="Proteomes" id="UP000000447">
    <property type="component" value="Plasmid unnamed"/>
</dbReference>
<gene>
    <name evidence="5" type="ordered locus">trd_A0748</name>
</gene>
<dbReference type="GO" id="GO:0033389">
    <property type="term" value="P:putrescine biosynthetic process from arginine, via agmatine"/>
    <property type="evidence" value="ECO:0007669"/>
    <property type="project" value="TreeGrafter"/>
</dbReference>
<dbReference type="PRINTS" id="PR00116">
    <property type="entry name" value="ARGINASE"/>
</dbReference>
<dbReference type="HOGENOM" id="CLU_039478_0_2_0"/>
<keyword evidence="5" id="KW-0614">Plasmid</keyword>
<organism evidence="5 6">
    <name type="scientific">Thermomicrobium roseum (strain ATCC 27502 / DSM 5159 / P-2)</name>
    <dbReference type="NCBI Taxonomy" id="309801"/>
    <lineage>
        <taxon>Bacteria</taxon>
        <taxon>Pseudomonadati</taxon>
        <taxon>Thermomicrobiota</taxon>
        <taxon>Thermomicrobia</taxon>
        <taxon>Thermomicrobiales</taxon>
        <taxon>Thermomicrobiaceae</taxon>
        <taxon>Thermomicrobium</taxon>
    </lineage>
</organism>
<dbReference type="GO" id="GO:0046872">
    <property type="term" value="F:metal ion binding"/>
    <property type="evidence" value="ECO:0007669"/>
    <property type="project" value="UniProtKB-KW"/>
</dbReference>
<protein>
    <submittedName>
        <fullName evidence="5">Arginase/agmatinase/formiminoglutamase</fullName>
    </submittedName>
</protein>
<dbReference type="GO" id="GO:0008783">
    <property type="term" value="F:agmatinase activity"/>
    <property type="evidence" value="ECO:0007669"/>
    <property type="project" value="TreeGrafter"/>
</dbReference>
<dbReference type="PIRSF" id="PIRSF036979">
    <property type="entry name" value="Arginase"/>
    <property type="match status" value="1"/>
</dbReference>
<feature type="binding site" evidence="3">
    <location>
        <position position="208"/>
    </location>
    <ligand>
        <name>Mn(2+)</name>
        <dbReference type="ChEBI" id="CHEBI:29035"/>
        <label>1</label>
    </ligand>
</feature>
<evidence type="ECO:0000313" key="6">
    <source>
        <dbReference type="Proteomes" id="UP000000447"/>
    </source>
</evidence>
<dbReference type="Pfam" id="PF00491">
    <property type="entry name" value="Arginase"/>
    <property type="match status" value="1"/>
</dbReference>
<keyword evidence="6" id="KW-1185">Reference proteome</keyword>
<feature type="binding site" evidence="3">
    <location>
        <position position="121"/>
    </location>
    <ligand>
        <name>Mn(2+)</name>
        <dbReference type="ChEBI" id="CHEBI:29035"/>
        <label>1</label>
    </ligand>
</feature>
<dbReference type="Gene3D" id="3.40.800.10">
    <property type="entry name" value="Ureohydrolase domain"/>
    <property type="match status" value="1"/>
</dbReference>
<dbReference type="eggNOG" id="COG0010">
    <property type="taxonomic scope" value="Bacteria"/>
</dbReference>
<geneLocation type="plasmid" evidence="6">
    <name>Tros</name>
</geneLocation>
<dbReference type="SUPFAM" id="SSF52768">
    <property type="entry name" value="Arginase/deacetylase"/>
    <property type="match status" value="1"/>
</dbReference>
<sequence>MTFLGVPYGRPYRGLGPELPSATAPAALRAASLAFQPYYRNVDVDFGGDLFAGREVLLADAGDVRLVPGDHTGNLERITTVVRTLLRAGTVPIVLGGDHAVTVPVLQAYAEHTGLCIVQIDAHLDWRDEVDGIREGFSSPMRRASELSSVHAMIQIGLRGAGSGREGEFAAARTWGSVLVPARTVHREGIEWVLDRLPQASAYYVTLDADGIDPGIMPGVNAPAPGGLTYWQVFDLLCGIAHRGQIVGFDLTELAPARDPSGVTMAHAVRILLVLIGALAHAGQFG</sequence>
<evidence type="ECO:0000313" key="5">
    <source>
        <dbReference type="EMBL" id="ACM06993.1"/>
    </source>
</evidence>
<dbReference type="InterPro" id="IPR006035">
    <property type="entry name" value="Ureohydrolase"/>
</dbReference>